<feature type="chain" id="PRO_5021926862" evidence="2">
    <location>
        <begin position="17"/>
        <end position="520"/>
    </location>
</feature>
<accession>A0A517P7T4</accession>
<keyword evidence="2" id="KW-0732">Signal</keyword>
<feature type="signal peptide" evidence="2">
    <location>
        <begin position="1"/>
        <end position="16"/>
    </location>
</feature>
<proteinExistence type="predicted"/>
<sequence length="520" mass="56368" precursor="true">MLASPLAAVFAGLLLAADPPPEPDPPAVVLQEPQEAPADRPESPEVRKLTVSPAPLPDPPLRYRLTMPEEDRRPGSAVTYWYRAELVLTQAETNRVRDAEGEPVRSLQEIAGELLLSDSSDQLTPERIGRAFGTVSWEEMQVFEQMEAAARRGPADWGFGLDGIDGRESVSFLLPEIQEVRGLARLIALRGRARVGRGDLDKALADARVALRLSEDAGRAPFLIADLVGLAVGTITRDHLIEAIVAAPDSPNLYNALAELPDPAAGLADSWDFELSLPHRFAPWLKDAETRDWSAERWRTAWVELYRDIYELDGRGETDPEDAAAAVARLLADRAPAERAALIETGMNRGAVEAMPAGQVLAVAEGRTWRRVADAARVALALPPRDAYAALANVEAMIFAAGGVEEAPDRGGEFDLRGRETGLASVTNLPAIRRAYQVVLRAKTDLAALRTIEALRAHAATAGAFPQSLSEVDAVPVPDNPLTGEAFGYQLEGETAVLNVVRHPTLTSVNRIYRLTLRDE</sequence>
<evidence type="ECO:0000313" key="4">
    <source>
        <dbReference type="Proteomes" id="UP000318741"/>
    </source>
</evidence>
<evidence type="ECO:0000313" key="3">
    <source>
        <dbReference type="EMBL" id="QDT15439.1"/>
    </source>
</evidence>
<feature type="region of interest" description="Disordered" evidence="1">
    <location>
        <begin position="16"/>
        <end position="66"/>
    </location>
</feature>
<gene>
    <name evidence="3" type="ORF">CA12_15240</name>
</gene>
<dbReference type="Proteomes" id="UP000318741">
    <property type="component" value="Chromosome"/>
</dbReference>
<protein>
    <submittedName>
        <fullName evidence="3">Uncharacterized protein</fullName>
    </submittedName>
</protein>
<dbReference type="EMBL" id="CP036265">
    <property type="protein sequence ID" value="QDT15439.1"/>
    <property type="molecule type" value="Genomic_DNA"/>
</dbReference>
<feature type="compositionally biased region" description="Basic and acidic residues" evidence="1">
    <location>
        <begin position="37"/>
        <end position="48"/>
    </location>
</feature>
<organism evidence="3 4">
    <name type="scientific">Alienimonas californiensis</name>
    <dbReference type="NCBI Taxonomy" id="2527989"/>
    <lineage>
        <taxon>Bacteria</taxon>
        <taxon>Pseudomonadati</taxon>
        <taxon>Planctomycetota</taxon>
        <taxon>Planctomycetia</taxon>
        <taxon>Planctomycetales</taxon>
        <taxon>Planctomycetaceae</taxon>
        <taxon>Alienimonas</taxon>
    </lineage>
</organism>
<dbReference type="RefSeq" id="WP_145358269.1">
    <property type="nucleotide sequence ID" value="NZ_CP036265.1"/>
</dbReference>
<keyword evidence="4" id="KW-1185">Reference proteome</keyword>
<dbReference type="AlphaFoldDB" id="A0A517P7T4"/>
<evidence type="ECO:0000256" key="2">
    <source>
        <dbReference type="SAM" id="SignalP"/>
    </source>
</evidence>
<reference evidence="3 4" key="1">
    <citation type="submission" date="2019-02" db="EMBL/GenBank/DDBJ databases">
        <title>Deep-cultivation of Planctomycetes and their phenomic and genomic characterization uncovers novel biology.</title>
        <authorList>
            <person name="Wiegand S."/>
            <person name="Jogler M."/>
            <person name="Boedeker C."/>
            <person name="Pinto D."/>
            <person name="Vollmers J."/>
            <person name="Rivas-Marin E."/>
            <person name="Kohn T."/>
            <person name="Peeters S.H."/>
            <person name="Heuer A."/>
            <person name="Rast P."/>
            <person name="Oberbeckmann S."/>
            <person name="Bunk B."/>
            <person name="Jeske O."/>
            <person name="Meyerdierks A."/>
            <person name="Storesund J.E."/>
            <person name="Kallscheuer N."/>
            <person name="Luecker S."/>
            <person name="Lage O.M."/>
            <person name="Pohl T."/>
            <person name="Merkel B.J."/>
            <person name="Hornburger P."/>
            <person name="Mueller R.-W."/>
            <person name="Bruemmer F."/>
            <person name="Labrenz M."/>
            <person name="Spormann A.M."/>
            <person name="Op den Camp H."/>
            <person name="Overmann J."/>
            <person name="Amann R."/>
            <person name="Jetten M.S.M."/>
            <person name="Mascher T."/>
            <person name="Medema M.H."/>
            <person name="Devos D.P."/>
            <person name="Kaster A.-K."/>
            <person name="Ovreas L."/>
            <person name="Rohde M."/>
            <person name="Galperin M.Y."/>
            <person name="Jogler C."/>
        </authorList>
    </citation>
    <scope>NUCLEOTIDE SEQUENCE [LARGE SCALE GENOMIC DNA]</scope>
    <source>
        <strain evidence="3 4">CA12</strain>
    </source>
</reference>
<evidence type="ECO:0000256" key="1">
    <source>
        <dbReference type="SAM" id="MobiDB-lite"/>
    </source>
</evidence>
<name>A0A517P7T4_9PLAN</name>
<dbReference type="KEGG" id="acaf:CA12_15240"/>
<dbReference type="OrthoDB" id="278035at2"/>